<dbReference type="PANTHER" id="PTHR37836">
    <property type="entry name" value="LMO1036 PROTEIN"/>
    <property type="match status" value="1"/>
</dbReference>
<keyword evidence="3" id="KW-1185">Reference proteome</keyword>
<evidence type="ECO:0000313" key="3">
    <source>
        <dbReference type="Proteomes" id="UP000576082"/>
    </source>
</evidence>
<dbReference type="InterPro" id="IPR025277">
    <property type="entry name" value="Apiosidase-like_cat_dom"/>
</dbReference>
<dbReference type="AlphaFoldDB" id="A0A7X9P1F7"/>
<reference evidence="2 3" key="1">
    <citation type="submission" date="2020-04" db="EMBL/GenBank/DDBJ databases">
        <title>Flammeovirga sp. SR4, a novel species isolated from seawater.</title>
        <authorList>
            <person name="Wang X."/>
        </authorList>
    </citation>
    <scope>NUCLEOTIDE SEQUENCE [LARGE SCALE GENOMIC DNA]</scope>
    <source>
        <strain evidence="2 3">ATCC 23126</strain>
    </source>
</reference>
<evidence type="ECO:0000313" key="2">
    <source>
        <dbReference type="EMBL" id="NME67794.1"/>
    </source>
</evidence>
<dbReference type="Gene3D" id="3.20.20.80">
    <property type="entry name" value="Glycosidases"/>
    <property type="match status" value="1"/>
</dbReference>
<dbReference type="Proteomes" id="UP000576082">
    <property type="component" value="Unassembled WGS sequence"/>
</dbReference>
<dbReference type="PANTHER" id="PTHR37836:SF2">
    <property type="entry name" value="DUF4038 DOMAIN-CONTAINING PROTEIN"/>
    <property type="match status" value="1"/>
</dbReference>
<feature type="domain" description="Apiosidase-like catalytic" evidence="1">
    <location>
        <begin position="120"/>
        <end position="410"/>
    </location>
</feature>
<dbReference type="Gene3D" id="2.60.40.10">
    <property type="entry name" value="Immunoglobulins"/>
    <property type="match status" value="1"/>
</dbReference>
<dbReference type="InterPro" id="IPR013783">
    <property type="entry name" value="Ig-like_fold"/>
</dbReference>
<dbReference type="SUPFAM" id="SSF51445">
    <property type="entry name" value="(Trans)glycosidases"/>
    <property type="match status" value="1"/>
</dbReference>
<dbReference type="Pfam" id="PF13204">
    <property type="entry name" value="Apiosidase"/>
    <property type="match status" value="1"/>
</dbReference>
<dbReference type="InterPro" id="IPR017853">
    <property type="entry name" value="GH"/>
</dbReference>
<proteinExistence type="predicted"/>
<evidence type="ECO:0000259" key="1">
    <source>
        <dbReference type="Pfam" id="PF13204"/>
    </source>
</evidence>
<accession>A0A7X9P1F7</accession>
<protein>
    <submittedName>
        <fullName evidence="2">DUF4038 domain-containing protein</fullName>
    </submittedName>
</protein>
<organism evidence="2 3">
    <name type="scientific">Flammeovirga aprica JL-4</name>
    <dbReference type="NCBI Taxonomy" id="694437"/>
    <lineage>
        <taxon>Bacteria</taxon>
        <taxon>Pseudomonadati</taxon>
        <taxon>Bacteroidota</taxon>
        <taxon>Cytophagia</taxon>
        <taxon>Cytophagales</taxon>
        <taxon>Flammeovirgaceae</taxon>
        <taxon>Flammeovirga</taxon>
    </lineage>
</organism>
<comment type="caution">
    <text evidence="2">The sequence shown here is derived from an EMBL/GenBank/DDBJ whole genome shotgun (WGS) entry which is preliminary data.</text>
</comment>
<sequence>MPLSYGQIKIWKTKKEKQQIHTPQWGVNDIIFKSKRKVNDPLKKEIYALVKGEGENTQKIPLFYNGNNEWVFRYSSAVEGVKTYVLTSELKEFEGKKGQITVTKNEKEGRHGGVVLHKDNPQHFFYEDGKHYFNMAFECDWLFALDYGKEDLPKTKHLLNVLEDYQFNQVVMNVYSYDVKWKKDPKLADFPEFEYGGREDIYPFLGSNSQPDFSTLNLEFFQHFDQVISEMHDKEIVSHLMIYVWNKMVNWPEMNSASDNLYYDYVIKRYQAFPNIIWDVSKEALLYGRATEEYINERIDRARNLDAYNRLISVHDFGFCKRNKEKVDFISMQNWQHTLYQNMLQARNDFKEKPVFNIEHGGYEESPFRVFPGAYINAEACLRRNYQCLFAGGYTTYYWQGASWNVVIHNPFEQPAHFKKPHFEYFKHMRTLFEHYNFENFVPLSHHNSSGFNLTNKKDGVVMMYTPKENQWIGVHKVLKKNFDYSKAQQQWFNTLTGEYSEKENYNTEPFDFWYERPWKGEADVILIISNLKSNSVN</sequence>
<dbReference type="EMBL" id="JABANE010000015">
    <property type="protein sequence ID" value="NME67794.1"/>
    <property type="molecule type" value="Genomic_DNA"/>
</dbReference>
<name>A0A7X9P1F7_9BACT</name>
<gene>
    <name evidence="2" type="ORF">HHU12_07460</name>
</gene>